<dbReference type="NCBIfam" id="TIGR00667">
    <property type="entry name" value="aat"/>
    <property type="match status" value="1"/>
</dbReference>
<dbReference type="GO" id="GO:0030163">
    <property type="term" value="P:protein catabolic process"/>
    <property type="evidence" value="ECO:0007669"/>
    <property type="project" value="UniProtKB-UniRule"/>
</dbReference>
<dbReference type="FunFam" id="3.40.630.70:FF:000001">
    <property type="entry name" value="Leucyl/phenylalanyl-tRNA--protein transferase"/>
    <property type="match status" value="1"/>
</dbReference>
<evidence type="ECO:0000256" key="9">
    <source>
        <dbReference type="ARBA" id="ARBA00061535"/>
    </source>
</evidence>
<evidence type="ECO:0000256" key="6">
    <source>
        <dbReference type="ARBA" id="ARBA00050652"/>
    </source>
</evidence>
<accession>A0A6M4HC85</accession>
<dbReference type="Gene3D" id="3.40.630.70">
    <property type="entry name" value="Leucyl/phenylalanyl-tRNA-protein transferase, C-terminal domain"/>
    <property type="match status" value="1"/>
</dbReference>
<evidence type="ECO:0000256" key="2">
    <source>
        <dbReference type="ARBA" id="ARBA00022490"/>
    </source>
</evidence>
<comment type="function">
    <text evidence="8 15">Functions in the N-end rule pathway of protein degradation where it conjugates Leu, Phe and, less efficiently, Met from aminoacyl-tRNAs to the N-termini of proteins containing an N-terminal arginine or lysine.</text>
</comment>
<comment type="subcellular location">
    <subcellularLocation>
        <location evidence="1 15">Cytoplasm</location>
    </subcellularLocation>
</comment>
<evidence type="ECO:0000256" key="1">
    <source>
        <dbReference type="ARBA" id="ARBA00004496"/>
    </source>
</evidence>
<evidence type="ECO:0000313" key="16">
    <source>
        <dbReference type="EMBL" id="QJR15617.1"/>
    </source>
</evidence>
<dbReference type="InterPro" id="IPR004616">
    <property type="entry name" value="Leu/Phe-tRNA_Trfase"/>
</dbReference>
<evidence type="ECO:0000256" key="15">
    <source>
        <dbReference type="HAMAP-Rule" id="MF_00688"/>
    </source>
</evidence>
<dbReference type="HAMAP" id="MF_00688">
    <property type="entry name" value="Leu_Phe_trans"/>
    <property type="match status" value="1"/>
</dbReference>
<dbReference type="GO" id="GO:0005737">
    <property type="term" value="C:cytoplasm"/>
    <property type="evidence" value="ECO:0007669"/>
    <property type="project" value="UniProtKB-SubCell"/>
</dbReference>
<comment type="catalytic activity">
    <reaction evidence="7 15">
        <text>N-terminal L-lysyl-[protein] + L-leucyl-tRNA(Leu) = N-terminal L-leucyl-L-lysyl-[protein] + tRNA(Leu) + H(+)</text>
        <dbReference type="Rhea" id="RHEA:12340"/>
        <dbReference type="Rhea" id="RHEA-COMP:9613"/>
        <dbReference type="Rhea" id="RHEA-COMP:9622"/>
        <dbReference type="Rhea" id="RHEA-COMP:12670"/>
        <dbReference type="Rhea" id="RHEA-COMP:12671"/>
        <dbReference type="ChEBI" id="CHEBI:15378"/>
        <dbReference type="ChEBI" id="CHEBI:65249"/>
        <dbReference type="ChEBI" id="CHEBI:78442"/>
        <dbReference type="ChEBI" id="CHEBI:78494"/>
        <dbReference type="ChEBI" id="CHEBI:133043"/>
        <dbReference type="EC" id="2.3.2.6"/>
    </reaction>
</comment>
<dbReference type="PANTHER" id="PTHR30098:SF2">
    <property type="entry name" value="LEUCYL_PHENYLALANYL-TRNA--PROTEIN TRANSFERASE"/>
    <property type="match status" value="1"/>
</dbReference>
<name>A0A6M4HC85_9PROT</name>
<reference evidence="16 17" key="1">
    <citation type="submission" date="2020-04" db="EMBL/GenBank/DDBJ databases">
        <title>Usitatibacter rugosus gen. nov., sp. nov. and Usitatibacter palustris sp. nov., novel members of Usitatibacteraceae fam. nov. within the order Nitrosomonadales isolated from soil.</title>
        <authorList>
            <person name="Huber K.J."/>
            <person name="Neumann-Schaal M."/>
            <person name="Geppert A."/>
            <person name="Luckner M."/>
            <person name="Wanner G."/>
            <person name="Overmann J."/>
        </authorList>
    </citation>
    <scope>NUCLEOTIDE SEQUENCE [LARGE SCALE GENOMIC DNA]</scope>
    <source>
        <strain evidence="16 17">Swamp67</strain>
    </source>
</reference>
<dbReference type="AlphaFoldDB" id="A0A6M4HC85"/>
<evidence type="ECO:0000256" key="5">
    <source>
        <dbReference type="ARBA" id="ARBA00050607"/>
    </source>
</evidence>
<evidence type="ECO:0000256" key="3">
    <source>
        <dbReference type="ARBA" id="ARBA00022679"/>
    </source>
</evidence>
<dbReference type="PANTHER" id="PTHR30098">
    <property type="entry name" value="LEUCYL/PHENYLALANYL-TRNA--PROTEIN TRANSFERASE"/>
    <property type="match status" value="1"/>
</dbReference>
<gene>
    <name evidence="15 16" type="primary">aat</name>
    <name evidence="16" type="ORF">DSM104440_02439</name>
</gene>
<dbReference type="InterPro" id="IPR042203">
    <property type="entry name" value="Leu/Phe-tRNA_Trfase_C"/>
</dbReference>
<sequence>MIPWLRGDEPFPPVTKALASPNGLLCAGADLSPERILDAYSHGIFPWFSDGDPILWWSPDPRMVLFPDELKVSRSLRKTIARGTYEVRMDTAFGRVMEECAAPRDGQAGTWIVPEMVAAYTRLHVRGIAHSVESWSGDTLVGGLYGLALDKVFFGESMFSRADDASKVALVALVERLRADGFRLIDCQQATAHLASLGAREISRAEFTRLLQESIQYPPTGSTWS</sequence>
<dbReference type="SUPFAM" id="SSF55729">
    <property type="entry name" value="Acyl-CoA N-acyltransferases (Nat)"/>
    <property type="match status" value="1"/>
</dbReference>
<dbReference type="KEGG" id="upl:DSM104440_02439"/>
<dbReference type="RefSeq" id="WP_171163048.1">
    <property type="nucleotide sequence ID" value="NZ_CP053073.1"/>
</dbReference>
<evidence type="ECO:0000313" key="17">
    <source>
        <dbReference type="Proteomes" id="UP000503096"/>
    </source>
</evidence>
<evidence type="ECO:0000256" key="10">
    <source>
        <dbReference type="ARBA" id="ARBA00066767"/>
    </source>
</evidence>
<protein>
    <recommendedName>
        <fullName evidence="11 15">Leucyl/phenylalanyl-tRNA--protein transferase</fullName>
        <ecNumber evidence="10 15">2.3.2.6</ecNumber>
    </recommendedName>
    <alternativeName>
        <fullName evidence="12 15">L/F-transferase</fullName>
    </alternativeName>
    <alternativeName>
        <fullName evidence="13 15">Leucyltransferase</fullName>
    </alternativeName>
    <alternativeName>
        <fullName evidence="14 15">Phenyalanyltransferase</fullName>
    </alternativeName>
</protein>
<proteinExistence type="inferred from homology"/>
<dbReference type="Proteomes" id="UP000503096">
    <property type="component" value="Chromosome"/>
</dbReference>
<evidence type="ECO:0000256" key="4">
    <source>
        <dbReference type="ARBA" id="ARBA00023315"/>
    </source>
</evidence>
<keyword evidence="3 15" id="KW-0808">Transferase</keyword>
<dbReference type="EC" id="2.3.2.6" evidence="10 15"/>
<organism evidence="16 17">
    <name type="scientific">Usitatibacter palustris</name>
    <dbReference type="NCBI Taxonomy" id="2732487"/>
    <lineage>
        <taxon>Bacteria</taxon>
        <taxon>Pseudomonadati</taxon>
        <taxon>Pseudomonadota</taxon>
        <taxon>Betaproteobacteria</taxon>
        <taxon>Nitrosomonadales</taxon>
        <taxon>Usitatibacteraceae</taxon>
        <taxon>Usitatibacter</taxon>
    </lineage>
</organism>
<evidence type="ECO:0000256" key="8">
    <source>
        <dbReference type="ARBA" id="ARBA00054043"/>
    </source>
</evidence>
<dbReference type="FunCoup" id="A0A6M4HC85">
    <property type="interactions" value="300"/>
</dbReference>
<evidence type="ECO:0000256" key="13">
    <source>
        <dbReference type="ARBA" id="ARBA00077165"/>
    </source>
</evidence>
<dbReference type="InParanoid" id="A0A6M4HC85"/>
<evidence type="ECO:0000256" key="11">
    <source>
        <dbReference type="ARBA" id="ARBA00074372"/>
    </source>
</evidence>
<keyword evidence="4 15" id="KW-0012">Acyltransferase</keyword>
<evidence type="ECO:0000256" key="7">
    <source>
        <dbReference type="ARBA" id="ARBA00051538"/>
    </source>
</evidence>
<comment type="catalytic activity">
    <reaction evidence="5 15">
        <text>L-phenylalanyl-tRNA(Phe) + an N-terminal L-alpha-aminoacyl-[protein] = an N-terminal L-phenylalanyl-L-alpha-aminoacyl-[protein] + tRNA(Phe)</text>
        <dbReference type="Rhea" id="RHEA:43632"/>
        <dbReference type="Rhea" id="RHEA-COMP:9668"/>
        <dbReference type="Rhea" id="RHEA-COMP:9699"/>
        <dbReference type="Rhea" id="RHEA-COMP:10636"/>
        <dbReference type="Rhea" id="RHEA-COMP:10637"/>
        <dbReference type="ChEBI" id="CHEBI:78442"/>
        <dbReference type="ChEBI" id="CHEBI:78531"/>
        <dbReference type="ChEBI" id="CHEBI:78597"/>
        <dbReference type="ChEBI" id="CHEBI:83561"/>
        <dbReference type="EC" id="2.3.2.6"/>
    </reaction>
</comment>
<evidence type="ECO:0000256" key="12">
    <source>
        <dbReference type="ARBA" id="ARBA00077136"/>
    </source>
</evidence>
<keyword evidence="17" id="KW-1185">Reference proteome</keyword>
<dbReference type="EMBL" id="CP053073">
    <property type="protein sequence ID" value="QJR15617.1"/>
    <property type="molecule type" value="Genomic_DNA"/>
</dbReference>
<comment type="similarity">
    <text evidence="9 15">Belongs to the L/F-transferase family.</text>
</comment>
<dbReference type="InterPro" id="IPR016181">
    <property type="entry name" value="Acyl_CoA_acyltransferase"/>
</dbReference>
<dbReference type="Gene3D" id="3.30.70.3550">
    <property type="entry name" value="Leucyl/phenylalanyl-tRNA-protein transferase, N-terminal domain"/>
    <property type="match status" value="1"/>
</dbReference>
<evidence type="ECO:0000256" key="14">
    <source>
        <dbReference type="ARBA" id="ARBA00083640"/>
    </source>
</evidence>
<dbReference type="FunFam" id="3.30.70.3550:FF:000001">
    <property type="entry name" value="Leucyl/phenylalanyl-tRNA--protein transferase"/>
    <property type="match status" value="1"/>
</dbReference>
<keyword evidence="2 15" id="KW-0963">Cytoplasm</keyword>
<dbReference type="GO" id="GO:0008914">
    <property type="term" value="F:leucyl-tRNA--protein transferase activity"/>
    <property type="evidence" value="ECO:0007669"/>
    <property type="project" value="UniProtKB-UniRule"/>
</dbReference>
<comment type="catalytic activity">
    <reaction evidence="6 15">
        <text>N-terminal L-arginyl-[protein] + L-leucyl-tRNA(Leu) = N-terminal L-leucyl-L-arginyl-[protein] + tRNA(Leu) + H(+)</text>
        <dbReference type="Rhea" id="RHEA:50416"/>
        <dbReference type="Rhea" id="RHEA-COMP:9613"/>
        <dbReference type="Rhea" id="RHEA-COMP:9622"/>
        <dbReference type="Rhea" id="RHEA-COMP:12672"/>
        <dbReference type="Rhea" id="RHEA-COMP:12673"/>
        <dbReference type="ChEBI" id="CHEBI:15378"/>
        <dbReference type="ChEBI" id="CHEBI:64719"/>
        <dbReference type="ChEBI" id="CHEBI:78442"/>
        <dbReference type="ChEBI" id="CHEBI:78494"/>
        <dbReference type="ChEBI" id="CHEBI:133044"/>
        <dbReference type="EC" id="2.3.2.6"/>
    </reaction>
</comment>
<dbReference type="Pfam" id="PF03588">
    <property type="entry name" value="Leu_Phe_trans"/>
    <property type="match status" value="1"/>
</dbReference>
<dbReference type="InterPro" id="IPR042221">
    <property type="entry name" value="Leu/Phe-tRNA_Trfase_N"/>
</dbReference>